<feature type="transmembrane region" description="Helical" evidence="1">
    <location>
        <begin position="72"/>
        <end position="96"/>
    </location>
</feature>
<reference evidence="2" key="1">
    <citation type="submission" date="2021-09" db="EMBL/GenBank/DDBJ databases">
        <authorList>
            <person name="Martin H S."/>
        </authorList>
    </citation>
    <scope>NUCLEOTIDE SEQUENCE</scope>
</reference>
<dbReference type="OrthoDB" id="419711at2759"/>
<gene>
    <name evidence="2" type="ORF">DCHRY22_LOCUS14216</name>
</gene>
<feature type="transmembrane region" description="Helical" evidence="1">
    <location>
        <begin position="44"/>
        <end position="66"/>
    </location>
</feature>
<keyword evidence="3" id="KW-1185">Reference proteome</keyword>
<evidence type="ECO:0000313" key="2">
    <source>
        <dbReference type="EMBL" id="CAG9581658.1"/>
    </source>
</evidence>
<dbReference type="Pfam" id="PF21534">
    <property type="entry name" value="Rost"/>
    <property type="match status" value="1"/>
</dbReference>
<comment type="caution">
    <text evidence="2">The sequence shown here is derived from an EMBL/GenBank/DDBJ whole genome shotgun (WGS) entry which is preliminary data.</text>
</comment>
<dbReference type="PANTHER" id="PTHR12242:SF1">
    <property type="entry name" value="MYND-TYPE DOMAIN-CONTAINING PROTEIN"/>
    <property type="match status" value="1"/>
</dbReference>
<dbReference type="PANTHER" id="PTHR12242">
    <property type="entry name" value="OS02G0130600 PROTEIN-RELATED"/>
    <property type="match status" value="1"/>
</dbReference>
<dbReference type="AlphaFoldDB" id="A0A8J2R4U9"/>
<dbReference type="Proteomes" id="UP000789524">
    <property type="component" value="Unassembled WGS sequence"/>
</dbReference>
<evidence type="ECO:0000313" key="3">
    <source>
        <dbReference type="Proteomes" id="UP000789524"/>
    </source>
</evidence>
<dbReference type="InterPro" id="IPR049352">
    <property type="entry name" value="Rost"/>
</dbReference>
<name>A0A8J2R4U9_9NEOP</name>
<keyword evidence="1" id="KW-0812">Transmembrane</keyword>
<keyword evidence="1" id="KW-1133">Transmembrane helix</keyword>
<feature type="transmembrane region" description="Helical" evidence="1">
    <location>
        <begin position="156"/>
        <end position="174"/>
    </location>
</feature>
<feature type="transmembrane region" description="Helical" evidence="1">
    <location>
        <begin position="225"/>
        <end position="249"/>
    </location>
</feature>
<dbReference type="EMBL" id="CAKASE010000080">
    <property type="protein sequence ID" value="CAG9581658.1"/>
    <property type="molecule type" value="Genomic_DNA"/>
</dbReference>
<dbReference type="GO" id="GO:0016020">
    <property type="term" value="C:membrane"/>
    <property type="evidence" value="ECO:0007669"/>
    <property type="project" value="TreeGrafter"/>
</dbReference>
<feature type="transmembrane region" description="Helical" evidence="1">
    <location>
        <begin position="117"/>
        <end position="136"/>
    </location>
</feature>
<proteinExistence type="predicted"/>
<organism evidence="2 3">
    <name type="scientific">Danaus chrysippus</name>
    <name type="common">African queen</name>
    <dbReference type="NCBI Taxonomy" id="151541"/>
    <lineage>
        <taxon>Eukaryota</taxon>
        <taxon>Metazoa</taxon>
        <taxon>Ecdysozoa</taxon>
        <taxon>Arthropoda</taxon>
        <taxon>Hexapoda</taxon>
        <taxon>Insecta</taxon>
        <taxon>Pterygota</taxon>
        <taxon>Neoptera</taxon>
        <taxon>Endopterygota</taxon>
        <taxon>Lepidoptera</taxon>
        <taxon>Glossata</taxon>
        <taxon>Ditrysia</taxon>
        <taxon>Papilionoidea</taxon>
        <taxon>Nymphalidae</taxon>
        <taxon>Danainae</taxon>
        <taxon>Danaini</taxon>
        <taxon>Danaina</taxon>
        <taxon>Danaus</taxon>
        <taxon>Anosia</taxon>
    </lineage>
</organism>
<accession>A0A8J2R4U9</accession>
<keyword evidence="1" id="KW-0472">Membrane</keyword>
<evidence type="ECO:0000256" key="1">
    <source>
        <dbReference type="SAM" id="Phobius"/>
    </source>
</evidence>
<protein>
    <submittedName>
        <fullName evidence="2">(African queen) hypothetical protein</fullName>
    </submittedName>
</protein>
<feature type="transmembrane region" description="Helical" evidence="1">
    <location>
        <begin position="186"/>
        <end position="205"/>
    </location>
</feature>
<sequence length="271" mass="31013">MSKLMIWKQEAPANCYTCCTATLKEGNVTAESFGRSWNRRLSPLIWRVPICIWALAIICWSTICFWGPREKFLLYMTHWGLVMILIESVFGILVAVKTMRGHLADPSRGLPWYVKMYWVLYNITVPLAFLITLFYWAILRAPGRKMNYAPNPILDVMLHGVNSGLMFVELVMSIQPSRLVNIMQPLYFSGVYLLFTMIYYAAGGLDPWGNAFIYPVIDWSKPVQTLVVVTLTALFLGLMHILAVVVASIRDFIIRKFDKDKSGEYNDGFEA</sequence>